<feature type="transmembrane region" description="Helical" evidence="7">
    <location>
        <begin position="265"/>
        <end position="290"/>
    </location>
</feature>
<dbReference type="Proteomes" id="UP000624041">
    <property type="component" value="Unassembled WGS sequence"/>
</dbReference>
<dbReference type="GO" id="GO:0055085">
    <property type="term" value="P:transmembrane transport"/>
    <property type="evidence" value="ECO:0007669"/>
    <property type="project" value="InterPro"/>
</dbReference>
<keyword evidence="10" id="KW-1185">Reference proteome</keyword>
<feature type="transmembrane region" description="Helical" evidence="7">
    <location>
        <begin position="409"/>
        <end position="431"/>
    </location>
</feature>
<evidence type="ECO:0000256" key="6">
    <source>
        <dbReference type="ARBA" id="ARBA00023136"/>
    </source>
</evidence>
<dbReference type="GO" id="GO:0005886">
    <property type="term" value="C:plasma membrane"/>
    <property type="evidence" value="ECO:0007669"/>
    <property type="project" value="UniProtKB-SubCell"/>
</dbReference>
<keyword evidence="6 7" id="KW-0472">Membrane</keyword>
<dbReference type="PANTHER" id="PTHR30465:SF0">
    <property type="entry name" value="OLIGOPEPTIDE TRANSPORT SYSTEM PERMEASE PROTEIN APPB"/>
    <property type="match status" value="1"/>
</dbReference>
<evidence type="ECO:0000256" key="4">
    <source>
        <dbReference type="ARBA" id="ARBA00022692"/>
    </source>
</evidence>
<comment type="subcellular location">
    <subcellularLocation>
        <location evidence="1 7">Cell membrane</location>
        <topology evidence="1 7">Multi-pass membrane protein</topology>
    </subcellularLocation>
</comment>
<feature type="transmembrane region" description="Helical" evidence="7">
    <location>
        <begin position="359"/>
        <end position="380"/>
    </location>
</feature>
<keyword evidence="4 7" id="KW-0812">Transmembrane</keyword>
<comment type="similarity">
    <text evidence="7">Belongs to the binding-protein-dependent transport system permease family.</text>
</comment>
<dbReference type="InterPro" id="IPR045621">
    <property type="entry name" value="BPD_transp_1_N"/>
</dbReference>
<protein>
    <submittedName>
        <fullName evidence="9">Membrane protein</fullName>
    </submittedName>
</protein>
<dbReference type="CDD" id="cd06261">
    <property type="entry name" value="TM_PBP2"/>
    <property type="match status" value="1"/>
</dbReference>
<proteinExistence type="inferred from homology"/>
<accession>A0A917XUV9</accession>
<evidence type="ECO:0000313" key="9">
    <source>
        <dbReference type="EMBL" id="GGN54346.1"/>
    </source>
</evidence>
<organism evidence="9 10">
    <name type="scientific">Oceanobacillus indicireducens</name>
    <dbReference type="NCBI Taxonomy" id="1004261"/>
    <lineage>
        <taxon>Bacteria</taxon>
        <taxon>Bacillati</taxon>
        <taxon>Bacillota</taxon>
        <taxon>Bacilli</taxon>
        <taxon>Bacillales</taxon>
        <taxon>Bacillaceae</taxon>
        <taxon>Oceanobacillus</taxon>
    </lineage>
</organism>
<keyword evidence="2 7" id="KW-0813">Transport</keyword>
<evidence type="ECO:0000256" key="2">
    <source>
        <dbReference type="ARBA" id="ARBA00022448"/>
    </source>
</evidence>
<name>A0A917XUV9_9BACI</name>
<reference evidence="9" key="2">
    <citation type="submission" date="2020-09" db="EMBL/GenBank/DDBJ databases">
        <authorList>
            <person name="Sun Q."/>
            <person name="Ohkuma M."/>
        </authorList>
    </citation>
    <scope>NUCLEOTIDE SEQUENCE</scope>
    <source>
        <strain evidence="9">JCM 17251</strain>
    </source>
</reference>
<dbReference type="SUPFAM" id="SSF161098">
    <property type="entry name" value="MetI-like"/>
    <property type="match status" value="1"/>
</dbReference>
<feature type="transmembrane region" description="Helical" evidence="7">
    <location>
        <begin position="232"/>
        <end position="253"/>
    </location>
</feature>
<evidence type="ECO:0000259" key="8">
    <source>
        <dbReference type="PROSITE" id="PS50928"/>
    </source>
</evidence>
<dbReference type="Gene3D" id="1.10.3720.10">
    <property type="entry name" value="MetI-like"/>
    <property type="match status" value="1"/>
</dbReference>
<reference evidence="9" key="1">
    <citation type="journal article" date="2014" name="Int. J. Syst. Evol. Microbiol.">
        <title>Complete genome sequence of Corynebacterium casei LMG S-19264T (=DSM 44701T), isolated from a smear-ripened cheese.</title>
        <authorList>
            <consortium name="US DOE Joint Genome Institute (JGI-PGF)"/>
            <person name="Walter F."/>
            <person name="Albersmeier A."/>
            <person name="Kalinowski J."/>
            <person name="Ruckert C."/>
        </authorList>
    </citation>
    <scope>NUCLEOTIDE SEQUENCE</scope>
    <source>
        <strain evidence="9">JCM 17251</strain>
    </source>
</reference>
<keyword evidence="5 7" id="KW-1133">Transmembrane helix</keyword>
<evidence type="ECO:0000256" key="7">
    <source>
        <dbReference type="RuleBase" id="RU363032"/>
    </source>
</evidence>
<evidence type="ECO:0000256" key="3">
    <source>
        <dbReference type="ARBA" id="ARBA00022475"/>
    </source>
</evidence>
<dbReference type="InterPro" id="IPR035906">
    <property type="entry name" value="MetI-like_sf"/>
</dbReference>
<dbReference type="InterPro" id="IPR000515">
    <property type="entry name" value="MetI-like"/>
</dbReference>
<dbReference type="AlphaFoldDB" id="A0A917XUV9"/>
<feature type="transmembrane region" description="Helical" evidence="7">
    <location>
        <begin position="302"/>
        <end position="321"/>
    </location>
</feature>
<comment type="caution">
    <text evidence="9">The sequence shown here is derived from an EMBL/GenBank/DDBJ whole genome shotgun (WGS) entry which is preliminary data.</text>
</comment>
<feature type="transmembrane region" description="Helical" evidence="7">
    <location>
        <begin position="140"/>
        <end position="160"/>
    </location>
</feature>
<dbReference type="PROSITE" id="PS50928">
    <property type="entry name" value="ABC_TM1"/>
    <property type="match status" value="1"/>
</dbReference>
<keyword evidence="3" id="KW-1003">Cell membrane</keyword>
<dbReference type="Pfam" id="PF19300">
    <property type="entry name" value="BPD_transp_1_N"/>
    <property type="match status" value="1"/>
</dbReference>
<dbReference type="PANTHER" id="PTHR30465">
    <property type="entry name" value="INNER MEMBRANE ABC TRANSPORTER"/>
    <property type="match status" value="1"/>
</dbReference>
<dbReference type="EMBL" id="BMOS01000006">
    <property type="protein sequence ID" value="GGN54346.1"/>
    <property type="molecule type" value="Genomic_DNA"/>
</dbReference>
<evidence type="ECO:0000256" key="5">
    <source>
        <dbReference type="ARBA" id="ARBA00022989"/>
    </source>
</evidence>
<evidence type="ECO:0000256" key="1">
    <source>
        <dbReference type="ARBA" id="ARBA00004651"/>
    </source>
</evidence>
<feature type="transmembrane region" description="Helical" evidence="7">
    <location>
        <begin position="109"/>
        <end position="128"/>
    </location>
</feature>
<evidence type="ECO:0000313" key="10">
    <source>
        <dbReference type="Proteomes" id="UP000624041"/>
    </source>
</evidence>
<sequence>MSGLLIHIFTGIAYLTGARNKEYEQALQKKINIKKESSTYLNLLERYKQQYKNKQQFFHRPVNEKEMNDEAANLANERIQEMAEKELATENLTRENYATFFGKCLEKPLFVIVTFIPGILMYLLLLVYPRPMIRYIAERLVQTLFVIISVIIFVFTILHFSPTDTAANILGEAATMEQREAFNQQYGLEQPYIVQLWDAIKGILTFDLGSSYTGNENVIKTISDRFPITLTIATWSLLMSVIIALPFGIISAAKRNSFWDYSFMFIALIGLSIPNFWQGLIFILTFAIKWNILPATYYPGDMASIIMPVIVLGTGLTASVARMTRSSILEVISEDYIVTAKSKGLLPRSIFMNHALRNAMIPIITIIGLQFGGMLGGAAVTEKVFNISGLGSYIVDKQFIPDIPSVLGGVVYIAIVISIVNLVVDILYAFLDPRIRSEMKKT</sequence>
<feature type="domain" description="ABC transmembrane type-1" evidence="8">
    <location>
        <begin position="226"/>
        <end position="428"/>
    </location>
</feature>
<gene>
    <name evidence="9" type="ORF">GCM10007971_11970</name>
</gene>
<dbReference type="Pfam" id="PF00528">
    <property type="entry name" value="BPD_transp_1"/>
    <property type="match status" value="1"/>
</dbReference>